<dbReference type="Pfam" id="PF03781">
    <property type="entry name" value="FGE-sulfatase"/>
    <property type="match status" value="1"/>
</dbReference>
<feature type="chain" id="PRO_5047333207" evidence="1">
    <location>
        <begin position="21"/>
        <end position="333"/>
    </location>
</feature>
<comment type="caution">
    <text evidence="3">The sequence shown here is derived from an EMBL/GenBank/DDBJ whole genome shotgun (WGS) entry which is preliminary data.</text>
</comment>
<dbReference type="PANTHER" id="PTHR23150:SF19">
    <property type="entry name" value="FORMYLGLYCINE-GENERATING ENZYME"/>
    <property type="match status" value="1"/>
</dbReference>
<dbReference type="InterPro" id="IPR005532">
    <property type="entry name" value="SUMF_dom"/>
</dbReference>
<name>A0ABT3CNL8_9BACT</name>
<dbReference type="Gene3D" id="3.90.1580.10">
    <property type="entry name" value="paralog of FGE (formylglycine-generating enzyme)"/>
    <property type="match status" value="1"/>
</dbReference>
<sequence>MKYYVLLTLFWLFNSHLLSAQKHPTSEKPGCCGVNTNNLYTYNKEDEDNYLLIYASNRASEQDLFYEGKFDVWEANKDNPLIKQIYLIPTGALPIETGQFLDQTEVTNIDYQEFLFYIKKDSGLYKDKAYQPELENKFRINYFQNPEFYFYPVVGVRHKNAEAYCEWRAQQLNLLLVEKLQYEVRKYIYHGRLPNLEEWKKAAGHPAASISEKTYKLDKKAYEFLDYDIVSNRFAKPYIFEKRSYIGYNKNLKGPSGDEFALEVPAYVYSFEPDSRGFYNLYGNVKEIVQEGYAIGGSFQTPFSADALFEKEEVHAYRTDVGFRCLTEVTRKK</sequence>
<evidence type="ECO:0000313" key="4">
    <source>
        <dbReference type="Proteomes" id="UP001300692"/>
    </source>
</evidence>
<dbReference type="InterPro" id="IPR051043">
    <property type="entry name" value="Sulfatase_Mod_Factor_Kinase"/>
</dbReference>
<evidence type="ECO:0000256" key="1">
    <source>
        <dbReference type="SAM" id="SignalP"/>
    </source>
</evidence>
<protein>
    <submittedName>
        <fullName evidence="3">Formylglycine-generating enzyme family protein</fullName>
    </submittedName>
</protein>
<dbReference type="PANTHER" id="PTHR23150">
    <property type="entry name" value="SULFATASE MODIFYING FACTOR 1, 2"/>
    <property type="match status" value="1"/>
</dbReference>
<organism evidence="3 4">
    <name type="scientific">Reichenbachiella ulvae</name>
    <dbReference type="NCBI Taxonomy" id="2980104"/>
    <lineage>
        <taxon>Bacteria</taxon>
        <taxon>Pseudomonadati</taxon>
        <taxon>Bacteroidota</taxon>
        <taxon>Cytophagia</taxon>
        <taxon>Cytophagales</taxon>
        <taxon>Reichenbachiellaceae</taxon>
        <taxon>Reichenbachiella</taxon>
    </lineage>
</organism>
<keyword evidence="1" id="KW-0732">Signal</keyword>
<dbReference type="SUPFAM" id="SSF56436">
    <property type="entry name" value="C-type lectin-like"/>
    <property type="match status" value="1"/>
</dbReference>
<dbReference type="EMBL" id="JAOYOD010000001">
    <property type="protein sequence ID" value="MCV9385192.1"/>
    <property type="molecule type" value="Genomic_DNA"/>
</dbReference>
<dbReference type="InterPro" id="IPR016187">
    <property type="entry name" value="CTDL_fold"/>
</dbReference>
<evidence type="ECO:0000259" key="2">
    <source>
        <dbReference type="Pfam" id="PF03781"/>
    </source>
</evidence>
<feature type="signal peptide" evidence="1">
    <location>
        <begin position="1"/>
        <end position="20"/>
    </location>
</feature>
<keyword evidence="4" id="KW-1185">Reference proteome</keyword>
<feature type="domain" description="Sulfatase-modifying factor enzyme-like" evidence="2">
    <location>
        <begin position="100"/>
        <end position="310"/>
    </location>
</feature>
<dbReference type="Proteomes" id="UP001300692">
    <property type="component" value="Unassembled WGS sequence"/>
</dbReference>
<reference evidence="3 4" key="1">
    <citation type="submission" date="2022-10" db="EMBL/GenBank/DDBJ databases">
        <title>Comparative genomics and taxonomic characterization of three novel marine species of genus Reichenbachiella exhibiting antioxidant and polysaccharide degradation activities.</title>
        <authorList>
            <person name="Muhammad N."/>
            <person name="Lee Y.-J."/>
            <person name="Ko J."/>
            <person name="Kim S.-G."/>
        </authorList>
    </citation>
    <scope>NUCLEOTIDE SEQUENCE [LARGE SCALE GENOMIC DNA]</scope>
    <source>
        <strain evidence="3 4">ABR2-5</strain>
    </source>
</reference>
<accession>A0ABT3CNL8</accession>
<dbReference type="InterPro" id="IPR042095">
    <property type="entry name" value="SUMF_sf"/>
</dbReference>
<proteinExistence type="predicted"/>
<dbReference type="RefSeq" id="WP_264135985.1">
    <property type="nucleotide sequence ID" value="NZ_JAOYOD010000001.1"/>
</dbReference>
<gene>
    <name evidence="3" type="ORF">N7U62_00880</name>
</gene>
<evidence type="ECO:0000313" key="3">
    <source>
        <dbReference type="EMBL" id="MCV9385192.1"/>
    </source>
</evidence>